<protein>
    <recommendedName>
        <fullName evidence="3">THAP-type domain-containing protein</fullName>
    </recommendedName>
</protein>
<feature type="non-terminal residue" evidence="1">
    <location>
        <position position="1"/>
    </location>
</feature>
<dbReference type="Proteomes" id="UP000076858">
    <property type="component" value="Unassembled WGS sequence"/>
</dbReference>
<keyword evidence="2" id="KW-1185">Reference proteome</keyword>
<gene>
    <name evidence="1" type="ORF">APZ42_000689</name>
</gene>
<name>A0A164JGD6_9CRUS</name>
<proteinExistence type="predicted"/>
<reference evidence="1 2" key="1">
    <citation type="submission" date="2016-03" db="EMBL/GenBank/DDBJ databases">
        <title>EvidentialGene: Evidence-directed Construction of Genes on Genomes.</title>
        <authorList>
            <person name="Gilbert D.G."/>
            <person name="Choi J.-H."/>
            <person name="Mockaitis K."/>
            <person name="Colbourne J."/>
            <person name="Pfrender M."/>
        </authorList>
    </citation>
    <scope>NUCLEOTIDE SEQUENCE [LARGE SCALE GENOMIC DNA]</scope>
    <source>
        <strain evidence="1 2">Xinb3</strain>
        <tissue evidence="1">Complete organism</tissue>
    </source>
</reference>
<dbReference type="EMBL" id="LRGB01004687">
    <property type="protein sequence ID" value="KZS02319.1"/>
    <property type="molecule type" value="Genomic_DNA"/>
</dbReference>
<evidence type="ECO:0000313" key="2">
    <source>
        <dbReference type="Proteomes" id="UP000076858"/>
    </source>
</evidence>
<sequence>SNFVTFQSLVTLSMVPKNWIWSFDEIKQMIYCMSMDQLPNGNLNIKSVRFQNKQEVMYYVNGTIIPSTTTALSNHFTTIEDISQLIKVFNDRKICSGIPQERFRNVNLSSRLSATLDKAGVLRSKYCRTISEKNRLCVKCLFLKKYLSKRSSKIEVKIPISKEKKKKSKLAEKQKKLDNSLKQVKVLKGKQMVACKLIKDLRKECQIMVQKEKTNGLDYQLRHLSETEKVVVKMFIAKSKIDPECNRHRKTMRYDHSFLIQCVILRMKSYSAYVHIRKIGLLPLPSQSTMRRMLSSSECQFGFNSLALEQISDAF</sequence>
<dbReference type="AlphaFoldDB" id="A0A164JGD6"/>
<organism evidence="1 2">
    <name type="scientific">Daphnia magna</name>
    <dbReference type="NCBI Taxonomy" id="35525"/>
    <lineage>
        <taxon>Eukaryota</taxon>
        <taxon>Metazoa</taxon>
        <taxon>Ecdysozoa</taxon>
        <taxon>Arthropoda</taxon>
        <taxon>Crustacea</taxon>
        <taxon>Branchiopoda</taxon>
        <taxon>Diplostraca</taxon>
        <taxon>Cladocera</taxon>
        <taxon>Anomopoda</taxon>
        <taxon>Daphniidae</taxon>
        <taxon>Daphnia</taxon>
    </lineage>
</organism>
<evidence type="ECO:0008006" key="3">
    <source>
        <dbReference type="Google" id="ProtNLM"/>
    </source>
</evidence>
<feature type="non-terminal residue" evidence="1">
    <location>
        <position position="315"/>
    </location>
</feature>
<dbReference type="OrthoDB" id="6502489at2759"/>
<evidence type="ECO:0000313" key="1">
    <source>
        <dbReference type="EMBL" id="KZS02319.1"/>
    </source>
</evidence>
<comment type="caution">
    <text evidence="1">The sequence shown here is derived from an EMBL/GenBank/DDBJ whole genome shotgun (WGS) entry which is preliminary data.</text>
</comment>
<accession>A0A164JGD6</accession>